<keyword evidence="3 6" id="KW-0456">Lyase</keyword>
<reference evidence="6" key="1">
    <citation type="submission" date="2020-02" db="EMBL/GenBank/DDBJ databases">
        <authorList>
            <person name="Meier V. D."/>
        </authorList>
    </citation>
    <scope>NUCLEOTIDE SEQUENCE</scope>
    <source>
        <strain evidence="6">AVDCRST_MAG27</strain>
    </source>
</reference>
<dbReference type="GO" id="GO:0046951">
    <property type="term" value="P:ketone body biosynthetic process"/>
    <property type="evidence" value="ECO:0007669"/>
    <property type="project" value="TreeGrafter"/>
</dbReference>
<dbReference type="InterPro" id="IPR013785">
    <property type="entry name" value="Aldolase_TIM"/>
</dbReference>
<keyword evidence="2" id="KW-0479">Metal-binding</keyword>
<dbReference type="InterPro" id="IPR000891">
    <property type="entry name" value="PYR_CT"/>
</dbReference>
<dbReference type="PANTHER" id="PTHR42738">
    <property type="entry name" value="HYDROXYMETHYLGLUTARYL-COA LYASE"/>
    <property type="match status" value="1"/>
</dbReference>
<dbReference type="Pfam" id="PF00682">
    <property type="entry name" value="HMGL-like"/>
    <property type="match status" value="1"/>
</dbReference>
<evidence type="ECO:0000256" key="1">
    <source>
        <dbReference type="ARBA" id="ARBA00009405"/>
    </source>
</evidence>
<dbReference type="GO" id="GO:0046872">
    <property type="term" value="F:metal ion binding"/>
    <property type="evidence" value="ECO:0007669"/>
    <property type="project" value="UniProtKB-KW"/>
</dbReference>
<dbReference type="NCBIfam" id="NF004283">
    <property type="entry name" value="PRK05692.1"/>
    <property type="match status" value="1"/>
</dbReference>
<dbReference type="InterPro" id="IPR043594">
    <property type="entry name" value="HMGL"/>
</dbReference>
<feature type="compositionally biased region" description="Basic and acidic residues" evidence="4">
    <location>
        <begin position="1"/>
        <end position="16"/>
    </location>
</feature>
<dbReference type="CDD" id="cd07938">
    <property type="entry name" value="DRE_TIM_HMGL"/>
    <property type="match status" value="1"/>
</dbReference>
<feature type="domain" description="Pyruvate carboxyltransferase" evidence="5">
    <location>
        <begin position="8"/>
        <end position="287"/>
    </location>
</feature>
<dbReference type="Gene3D" id="3.20.20.70">
    <property type="entry name" value="Aldolase class I"/>
    <property type="match status" value="1"/>
</dbReference>
<comment type="similarity">
    <text evidence="1">Belongs to the HMG-CoA lyase family.</text>
</comment>
<evidence type="ECO:0000256" key="2">
    <source>
        <dbReference type="ARBA" id="ARBA00022723"/>
    </source>
</evidence>
<sequence>MADLPQHVDIHEEGPREGFQIEPGPIPSAEKIALIEALSETGLRHIQICSFVSPRLVPGWADAEAVAGGFRPKPGIHYAALWFNESGMRRALAFRDRLAIAGSIALSASDAFSRKNLNRGHAENLEAMRKQTAVHQEAGVPVTRIGVMAAFGCNYQGDITPEQVVRTVADGLAIAAEAGVAITDVSLADTMGWATPTRIERGVGAVRERWPELRIGLHLHDTRGLAVANAHAGLRLGVTKFDSTVGGLGGCPFAGQKGAAGNICTEELALLCEEMGIETGIDLDALIEVGRMAERIVGHPLPSELLRAGSLAAFRRKVVA</sequence>
<organism evidence="6">
    <name type="scientific">uncultured Craurococcus sp</name>
    <dbReference type="NCBI Taxonomy" id="1135998"/>
    <lineage>
        <taxon>Bacteria</taxon>
        <taxon>Pseudomonadati</taxon>
        <taxon>Pseudomonadota</taxon>
        <taxon>Alphaproteobacteria</taxon>
        <taxon>Acetobacterales</taxon>
        <taxon>Acetobacteraceae</taxon>
        <taxon>Craurococcus</taxon>
        <taxon>environmental samples</taxon>
    </lineage>
</organism>
<dbReference type="EC" id="4.1.3.4" evidence="6"/>
<dbReference type="SUPFAM" id="SSF51569">
    <property type="entry name" value="Aldolase"/>
    <property type="match status" value="1"/>
</dbReference>
<dbReference type="PANTHER" id="PTHR42738:SF7">
    <property type="entry name" value="HYDROXYMETHYLGLUTARYL-COA LYASE"/>
    <property type="match status" value="1"/>
</dbReference>
<gene>
    <name evidence="6" type="ORF">AVDCRST_MAG27-1934</name>
</gene>
<dbReference type="EMBL" id="CADCTD010000078">
    <property type="protein sequence ID" value="CAA9249087.1"/>
    <property type="molecule type" value="Genomic_DNA"/>
</dbReference>
<dbReference type="GO" id="GO:0006552">
    <property type="term" value="P:L-leucine catabolic process"/>
    <property type="evidence" value="ECO:0007669"/>
    <property type="project" value="TreeGrafter"/>
</dbReference>
<evidence type="ECO:0000259" key="5">
    <source>
        <dbReference type="PROSITE" id="PS50991"/>
    </source>
</evidence>
<dbReference type="AlphaFoldDB" id="A0A6J4ID22"/>
<evidence type="ECO:0000313" key="6">
    <source>
        <dbReference type="EMBL" id="CAA9249087.1"/>
    </source>
</evidence>
<feature type="region of interest" description="Disordered" evidence="4">
    <location>
        <begin position="1"/>
        <end position="23"/>
    </location>
</feature>
<evidence type="ECO:0000256" key="4">
    <source>
        <dbReference type="SAM" id="MobiDB-lite"/>
    </source>
</evidence>
<dbReference type="GO" id="GO:0004419">
    <property type="term" value="F:hydroxymethylglutaryl-CoA lyase activity"/>
    <property type="evidence" value="ECO:0007669"/>
    <property type="project" value="UniProtKB-EC"/>
</dbReference>
<evidence type="ECO:0000256" key="3">
    <source>
        <dbReference type="ARBA" id="ARBA00023239"/>
    </source>
</evidence>
<name>A0A6J4ID22_9PROT</name>
<accession>A0A6J4ID22</accession>
<protein>
    <submittedName>
        <fullName evidence="6">Hydroxymethylglutaryl-CoA lyase</fullName>
        <ecNumber evidence="6">4.1.3.4</ecNumber>
    </submittedName>
</protein>
<dbReference type="PROSITE" id="PS50991">
    <property type="entry name" value="PYR_CT"/>
    <property type="match status" value="1"/>
</dbReference>
<proteinExistence type="inferred from homology"/>